<protein>
    <recommendedName>
        <fullName evidence="4">Protein-L-isoaspartate O-methyltransferase</fullName>
        <ecNumber evidence="3">2.1.1.77</ecNumber>
    </recommendedName>
    <alternativeName>
        <fullName evidence="11">L-isoaspartyl protein carboxyl methyltransferase</fullName>
    </alternativeName>
    <alternativeName>
        <fullName evidence="9">Protein L-isoaspartyl methyltransferase</fullName>
    </alternativeName>
    <alternativeName>
        <fullName evidence="10">Protein-beta-aspartate methyltransferase</fullName>
    </alternativeName>
</protein>
<evidence type="ECO:0000256" key="7">
    <source>
        <dbReference type="ARBA" id="ARBA00022679"/>
    </source>
</evidence>
<comment type="caution">
    <text evidence="12">The sequence shown here is derived from an EMBL/GenBank/DDBJ whole genome shotgun (WGS) entry which is preliminary data.</text>
</comment>
<keyword evidence="6 12" id="KW-0489">Methyltransferase</keyword>
<dbReference type="EC" id="2.1.1.77" evidence="3"/>
<gene>
    <name evidence="12" type="ORF">GCM10023196_092550</name>
</gene>
<dbReference type="PANTHER" id="PTHR11579">
    <property type="entry name" value="PROTEIN-L-ISOASPARTATE O-METHYLTRANSFERASE"/>
    <property type="match status" value="1"/>
</dbReference>
<sequence>MTDAEALNRRLVDELTAAGALRDQWRAAFLAAPRHLFVPGVIWDDADGGVLSPRRRDEDPAAWLTTVYTNEAIVTQVDDGTTQDAGTGRRITSSISKPSIVATMLGHLEVEYGMRVLEIGAGTGWNAALLVYAVGEENVTTIEVDGDLAERARETLAGVGVSALVVTGDGADGYASGAPYDRVIATASVRAVPYQWVAQTRPGGVILTPWGNAYDNGALARLTVDGHGAAYGPFVDNTVAFMWVRAQRVPRPVVPADLAGAAESTTTLHPDAVAFDDHDATFAVGLRVPDVTTKFEDADDGGDDFTFWAFSGPSWARVDVIDGAGTHRVRQQGPRALWTEIEAAYRWWDETGRPPAGLFGLAVTPDRQYVYLGSPDSPVA</sequence>
<reference evidence="13" key="1">
    <citation type="journal article" date="2019" name="Int. J. Syst. Evol. Microbiol.">
        <title>The Global Catalogue of Microorganisms (GCM) 10K type strain sequencing project: providing services to taxonomists for standard genome sequencing and annotation.</title>
        <authorList>
            <consortium name="The Broad Institute Genomics Platform"/>
            <consortium name="The Broad Institute Genome Sequencing Center for Infectious Disease"/>
            <person name="Wu L."/>
            <person name="Ma J."/>
        </authorList>
    </citation>
    <scope>NUCLEOTIDE SEQUENCE [LARGE SCALE GENOMIC DNA]</scope>
    <source>
        <strain evidence="13">JCM 17939</strain>
    </source>
</reference>
<dbReference type="PANTHER" id="PTHR11579:SF0">
    <property type="entry name" value="PROTEIN-L-ISOASPARTATE(D-ASPARTATE) O-METHYLTRANSFERASE"/>
    <property type="match status" value="1"/>
</dbReference>
<organism evidence="12 13">
    <name type="scientific">Actinoallomurus vinaceus</name>
    <dbReference type="NCBI Taxonomy" id="1080074"/>
    <lineage>
        <taxon>Bacteria</taxon>
        <taxon>Bacillati</taxon>
        <taxon>Actinomycetota</taxon>
        <taxon>Actinomycetes</taxon>
        <taxon>Streptosporangiales</taxon>
        <taxon>Thermomonosporaceae</taxon>
        <taxon>Actinoallomurus</taxon>
    </lineage>
</organism>
<evidence type="ECO:0000313" key="12">
    <source>
        <dbReference type="EMBL" id="GAA4637699.1"/>
    </source>
</evidence>
<evidence type="ECO:0000256" key="9">
    <source>
        <dbReference type="ARBA" id="ARBA00030757"/>
    </source>
</evidence>
<dbReference type="CDD" id="cd02440">
    <property type="entry name" value="AdoMet_MTases"/>
    <property type="match status" value="1"/>
</dbReference>
<dbReference type="Proteomes" id="UP001501442">
    <property type="component" value="Unassembled WGS sequence"/>
</dbReference>
<evidence type="ECO:0000256" key="5">
    <source>
        <dbReference type="ARBA" id="ARBA00022490"/>
    </source>
</evidence>
<keyword evidence="8" id="KW-0949">S-adenosyl-L-methionine</keyword>
<dbReference type="GO" id="GO:0032259">
    <property type="term" value="P:methylation"/>
    <property type="evidence" value="ECO:0007669"/>
    <property type="project" value="UniProtKB-KW"/>
</dbReference>
<dbReference type="InterPro" id="IPR029063">
    <property type="entry name" value="SAM-dependent_MTases_sf"/>
</dbReference>
<dbReference type="SUPFAM" id="SSF53335">
    <property type="entry name" value="S-adenosyl-L-methionine-dependent methyltransferases"/>
    <property type="match status" value="1"/>
</dbReference>
<accession>A0ABP8UUP6</accession>
<dbReference type="EMBL" id="BAABHK010000020">
    <property type="protein sequence ID" value="GAA4637699.1"/>
    <property type="molecule type" value="Genomic_DNA"/>
</dbReference>
<evidence type="ECO:0000256" key="8">
    <source>
        <dbReference type="ARBA" id="ARBA00022691"/>
    </source>
</evidence>
<keyword evidence="13" id="KW-1185">Reference proteome</keyword>
<dbReference type="GO" id="GO:0008168">
    <property type="term" value="F:methyltransferase activity"/>
    <property type="evidence" value="ECO:0007669"/>
    <property type="project" value="UniProtKB-KW"/>
</dbReference>
<proteinExistence type="inferred from homology"/>
<evidence type="ECO:0000256" key="3">
    <source>
        <dbReference type="ARBA" id="ARBA00011890"/>
    </source>
</evidence>
<dbReference type="Gene3D" id="3.40.50.150">
    <property type="entry name" value="Vaccinia Virus protein VP39"/>
    <property type="match status" value="1"/>
</dbReference>
<keyword evidence="5" id="KW-0963">Cytoplasm</keyword>
<dbReference type="Pfam" id="PF01135">
    <property type="entry name" value="PCMT"/>
    <property type="match status" value="1"/>
</dbReference>
<evidence type="ECO:0000256" key="10">
    <source>
        <dbReference type="ARBA" id="ARBA00031323"/>
    </source>
</evidence>
<evidence type="ECO:0000256" key="11">
    <source>
        <dbReference type="ARBA" id="ARBA00031350"/>
    </source>
</evidence>
<evidence type="ECO:0000256" key="6">
    <source>
        <dbReference type="ARBA" id="ARBA00022603"/>
    </source>
</evidence>
<comment type="similarity">
    <text evidence="2">Belongs to the methyltransferase superfamily. L-isoaspartyl/D-aspartyl protein methyltransferase family.</text>
</comment>
<evidence type="ECO:0000313" key="13">
    <source>
        <dbReference type="Proteomes" id="UP001501442"/>
    </source>
</evidence>
<comment type="subcellular location">
    <subcellularLocation>
        <location evidence="1">Cytoplasm</location>
    </subcellularLocation>
</comment>
<evidence type="ECO:0000256" key="4">
    <source>
        <dbReference type="ARBA" id="ARBA00013346"/>
    </source>
</evidence>
<dbReference type="InterPro" id="IPR000682">
    <property type="entry name" value="PCMT"/>
</dbReference>
<evidence type="ECO:0000256" key="2">
    <source>
        <dbReference type="ARBA" id="ARBA00005369"/>
    </source>
</evidence>
<keyword evidence="7" id="KW-0808">Transferase</keyword>
<evidence type="ECO:0000256" key="1">
    <source>
        <dbReference type="ARBA" id="ARBA00004496"/>
    </source>
</evidence>
<dbReference type="RefSeq" id="WP_345440868.1">
    <property type="nucleotide sequence ID" value="NZ_BAABHK010000020.1"/>
</dbReference>
<name>A0ABP8UUP6_9ACTN</name>